<gene>
    <name evidence="2" type="ORF">EFA69_14045</name>
</gene>
<keyword evidence="1" id="KW-0472">Membrane</keyword>
<name>A0A3M9MPX4_9BACT</name>
<dbReference type="RefSeq" id="WP_123133736.1">
    <property type="nucleotide sequence ID" value="NZ_RJJE01000017.1"/>
</dbReference>
<dbReference type="AlphaFoldDB" id="A0A3M9MPX4"/>
<feature type="transmembrane region" description="Helical" evidence="1">
    <location>
        <begin position="134"/>
        <end position="154"/>
    </location>
</feature>
<evidence type="ECO:0000313" key="2">
    <source>
        <dbReference type="EMBL" id="RNI27267.1"/>
    </source>
</evidence>
<reference evidence="2 3" key="1">
    <citation type="submission" date="2018-11" db="EMBL/GenBank/DDBJ databases">
        <title>Rufibacter latericius sp. nov., isolated from water in Baiyang Lake.</title>
        <authorList>
            <person name="Yang Y."/>
        </authorList>
    </citation>
    <scope>NUCLEOTIDE SEQUENCE [LARGE SCALE GENOMIC DNA]</scope>
    <source>
        <strain evidence="2 3">MCC P1</strain>
    </source>
</reference>
<keyword evidence="1" id="KW-1133">Transmembrane helix</keyword>
<dbReference type="Proteomes" id="UP000271010">
    <property type="component" value="Unassembled WGS sequence"/>
</dbReference>
<dbReference type="OrthoDB" id="893712at2"/>
<keyword evidence="1" id="KW-0812">Transmembrane</keyword>
<sequence>MKKHLLLILAFVLPIRMYAQAPLVMAPSKQLNTSLQISLAPETKEAAPLSYSKRADTFLLFGLGLNIISAGTYLMVPGLVKKVHNPSAEYLFALDQNRNNPVVYQQITKEYESAMAAYVIQKADRDKKIKNARLACLGAFSLGVAFDLASIYNFKKAKQ</sequence>
<proteinExistence type="predicted"/>
<evidence type="ECO:0000313" key="3">
    <source>
        <dbReference type="Proteomes" id="UP000271010"/>
    </source>
</evidence>
<evidence type="ECO:0000256" key="1">
    <source>
        <dbReference type="SAM" id="Phobius"/>
    </source>
</evidence>
<organism evidence="2 3">
    <name type="scientific">Rufibacter immobilis</name>
    <dbReference type="NCBI Taxonomy" id="1348778"/>
    <lineage>
        <taxon>Bacteria</taxon>
        <taxon>Pseudomonadati</taxon>
        <taxon>Bacteroidota</taxon>
        <taxon>Cytophagia</taxon>
        <taxon>Cytophagales</taxon>
        <taxon>Hymenobacteraceae</taxon>
        <taxon>Rufibacter</taxon>
    </lineage>
</organism>
<dbReference type="EMBL" id="RJJE01000017">
    <property type="protein sequence ID" value="RNI27267.1"/>
    <property type="molecule type" value="Genomic_DNA"/>
</dbReference>
<protein>
    <submittedName>
        <fullName evidence="2">Uncharacterized protein</fullName>
    </submittedName>
</protein>
<feature type="transmembrane region" description="Helical" evidence="1">
    <location>
        <begin position="58"/>
        <end position="76"/>
    </location>
</feature>
<keyword evidence="3" id="KW-1185">Reference proteome</keyword>
<accession>A0A3M9MPX4</accession>
<comment type="caution">
    <text evidence="2">The sequence shown here is derived from an EMBL/GenBank/DDBJ whole genome shotgun (WGS) entry which is preliminary data.</text>
</comment>